<dbReference type="InterPro" id="IPR000531">
    <property type="entry name" value="Beta-barrel_TonB"/>
</dbReference>
<evidence type="ECO:0000256" key="8">
    <source>
        <dbReference type="ARBA" id="ARBA00023170"/>
    </source>
</evidence>
<dbReference type="Gene3D" id="2.40.170.20">
    <property type="entry name" value="TonB-dependent receptor, beta-barrel domain"/>
    <property type="match status" value="1"/>
</dbReference>
<organism evidence="15 16">
    <name type="scientific">Haloflavibacter putidus</name>
    <dbReference type="NCBI Taxonomy" id="2576776"/>
    <lineage>
        <taxon>Bacteria</taxon>
        <taxon>Pseudomonadati</taxon>
        <taxon>Bacteroidota</taxon>
        <taxon>Flavobacteriia</taxon>
        <taxon>Flavobacteriales</taxon>
        <taxon>Flavobacteriaceae</taxon>
        <taxon>Haloflavibacter</taxon>
    </lineage>
</organism>
<keyword evidence="2 10" id="KW-0813">Transport</keyword>
<sequence>MRFLFIFLVLVGNALYAQDSAVEQLDTIVLKPLRLKEKSVGQKVLEISQETVKTYRPQLTDVLNFESPIYFKENGLGMESSASFRGTTAQQTAVLWNGININSQFLGQADFNTLPTYNYSSIQIRSGGGSSQFGSGAIGGTVLLQNKLDFNRGDSYSLYGNKGSYDTHTAAGKMVLSKKNFVLNAGLTYYESDNDYKHFTSGRENENGQFNNLSATFNAAYKIDTKNKLTLFTEWFSGERHFSILEATQTKTKYQDDNLKTQLVWNSNFKKFTTTARLAYLNEKFTYFPKLSKSQETNYGRAQSLIAKYNLGYKPQKNLFLEASLDHKYTWATGSSIQNSKRNLSIFRLFAKHQLTKNWVYQINLNTQYSKDFENPLLYHFGTNYTFSEKHEIRGSFSKNYRIPTFNDLYWPGAGNLDLKPETSHQIEVSYLFSHKAFQAEVSLYQINLKDMIRWLPSGGSVWKPVNTDKVTSKGLETTLNYRFSFGENHFKLSGIYAYTNSENKKSNKQLIYVPFHKATARVVYNYKSFEVQLANMFNGEVYTQSDNNPETAIENYWLSNLALRYSFGENATYTFGGRIRNLGDKEYFNKEYKPMPGINYELFLTINL</sequence>
<feature type="signal peptide" evidence="12">
    <location>
        <begin position="1"/>
        <end position="17"/>
    </location>
</feature>
<comment type="caution">
    <text evidence="15">The sequence shown here is derived from an EMBL/GenBank/DDBJ whole genome shotgun (WGS) entry which is preliminary data.</text>
</comment>
<protein>
    <submittedName>
        <fullName evidence="15">TonB-dependent receptor</fullName>
    </submittedName>
</protein>
<evidence type="ECO:0000256" key="7">
    <source>
        <dbReference type="ARBA" id="ARBA00023136"/>
    </source>
</evidence>
<dbReference type="Pfam" id="PF07715">
    <property type="entry name" value="Plug"/>
    <property type="match status" value="1"/>
</dbReference>
<dbReference type="PANTHER" id="PTHR30069">
    <property type="entry name" value="TONB-DEPENDENT OUTER MEMBRANE RECEPTOR"/>
    <property type="match status" value="1"/>
</dbReference>
<keyword evidence="7 10" id="KW-0472">Membrane</keyword>
<dbReference type="InterPro" id="IPR037066">
    <property type="entry name" value="Plug_dom_sf"/>
</dbReference>
<evidence type="ECO:0000256" key="4">
    <source>
        <dbReference type="ARBA" id="ARBA00022692"/>
    </source>
</evidence>
<evidence type="ECO:0000256" key="12">
    <source>
        <dbReference type="SAM" id="SignalP"/>
    </source>
</evidence>
<evidence type="ECO:0000313" key="16">
    <source>
        <dbReference type="Proteomes" id="UP000317169"/>
    </source>
</evidence>
<keyword evidence="6 11" id="KW-0798">TonB box</keyword>
<evidence type="ECO:0000256" key="1">
    <source>
        <dbReference type="ARBA" id="ARBA00004571"/>
    </source>
</evidence>
<dbReference type="InterPro" id="IPR012910">
    <property type="entry name" value="Plug_dom"/>
</dbReference>
<evidence type="ECO:0000259" key="14">
    <source>
        <dbReference type="Pfam" id="PF07715"/>
    </source>
</evidence>
<dbReference type="PANTHER" id="PTHR30069:SF29">
    <property type="entry name" value="HEMOGLOBIN AND HEMOGLOBIN-HAPTOGLOBIN-BINDING PROTEIN 1-RELATED"/>
    <property type="match status" value="1"/>
</dbReference>
<feature type="domain" description="TonB-dependent receptor-like beta-barrel" evidence="13">
    <location>
        <begin position="146"/>
        <end position="583"/>
    </location>
</feature>
<dbReference type="RefSeq" id="WP_141421585.1">
    <property type="nucleotide sequence ID" value="NZ_VIAR01000005.1"/>
</dbReference>
<keyword evidence="4 10" id="KW-0812">Transmembrane</keyword>
<comment type="similarity">
    <text evidence="10 11">Belongs to the TonB-dependent receptor family.</text>
</comment>
<dbReference type="InterPro" id="IPR039426">
    <property type="entry name" value="TonB-dep_rcpt-like"/>
</dbReference>
<dbReference type="Proteomes" id="UP000317169">
    <property type="component" value="Unassembled WGS sequence"/>
</dbReference>
<dbReference type="PROSITE" id="PS52016">
    <property type="entry name" value="TONB_DEPENDENT_REC_3"/>
    <property type="match status" value="1"/>
</dbReference>
<gene>
    <name evidence="15" type="ORF">FKR84_07010</name>
</gene>
<evidence type="ECO:0000256" key="3">
    <source>
        <dbReference type="ARBA" id="ARBA00022452"/>
    </source>
</evidence>
<name>A0A507ZN31_9FLAO</name>
<keyword evidence="5 12" id="KW-0732">Signal</keyword>
<dbReference type="OrthoDB" id="9762903at2"/>
<dbReference type="GO" id="GO:0009279">
    <property type="term" value="C:cell outer membrane"/>
    <property type="evidence" value="ECO:0007669"/>
    <property type="project" value="UniProtKB-SubCell"/>
</dbReference>
<dbReference type="GO" id="GO:0015344">
    <property type="term" value="F:siderophore uptake transmembrane transporter activity"/>
    <property type="evidence" value="ECO:0007669"/>
    <property type="project" value="TreeGrafter"/>
</dbReference>
<keyword evidence="9 10" id="KW-0998">Cell outer membrane</keyword>
<keyword evidence="8 15" id="KW-0675">Receptor</keyword>
<reference evidence="15 16" key="1">
    <citation type="submission" date="2019-06" db="EMBL/GenBank/DDBJ databases">
        <title>Flavibacter putida gen. nov., sp. nov., a novel marine bacterium of the family Flavobacteriaceae isolated from coastal seawater.</title>
        <authorList>
            <person name="Feng X."/>
        </authorList>
    </citation>
    <scope>NUCLEOTIDE SEQUENCE [LARGE SCALE GENOMIC DNA]</scope>
    <source>
        <strain evidence="15 16">PLHSN227</strain>
    </source>
</reference>
<dbReference type="SUPFAM" id="SSF56935">
    <property type="entry name" value="Porins"/>
    <property type="match status" value="1"/>
</dbReference>
<evidence type="ECO:0000256" key="2">
    <source>
        <dbReference type="ARBA" id="ARBA00022448"/>
    </source>
</evidence>
<dbReference type="Pfam" id="PF00593">
    <property type="entry name" value="TonB_dep_Rec_b-barrel"/>
    <property type="match status" value="1"/>
</dbReference>
<evidence type="ECO:0000256" key="5">
    <source>
        <dbReference type="ARBA" id="ARBA00022729"/>
    </source>
</evidence>
<dbReference type="InterPro" id="IPR036942">
    <property type="entry name" value="Beta-barrel_TonB_sf"/>
</dbReference>
<proteinExistence type="inferred from homology"/>
<dbReference type="GO" id="GO:0044718">
    <property type="term" value="P:siderophore transmembrane transport"/>
    <property type="evidence" value="ECO:0007669"/>
    <property type="project" value="TreeGrafter"/>
</dbReference>
<evidence type="ECO:0000256" key="10">
    <source>
        <dbReference type="PROSITE-ProRule" id="PRU01360"/>
    </source>
</evidence>
<feature type="chain" id="PRO_5021374148" evidence="12">
    <location>
        <begin position="18"/>
        <end position="609"/>
    </location>
</feature>
<evidence type="ECO:0000256" key="9">
    <source>
        <dbReference type="ARBA" id="ARBA00023237"/>
    </source>
</evidence>
<evidence type="ECO:0000256" key="6">
    <source>
        <dbReference type="ARBA" id="ARBA00023077"/>
    </source>
</evidence>
<feature type="domain" description="TonB-dependent receptor plug" evidence="14">
    <location>
        <begin position="38"/>
        <end position="141"/>
    </location>
</feature>
<dbReference type="AlphaFoldDB" id="A0A507ZN31"/>
<evidence type="ECO:0000313" key="15">
    <source>
        <dbReference type="EMBL" id="TQD39136.1"/>
    </source>
</evidence>
<comment type="subcellular location">
    <subcellularLocation>
        <location evidence="1 10">Cell outer membrane</location>
        <topology evidence="1 10">Multi-pass membrane protein</topology>
    </subcellularLocation>
</comment>
<evidence type="ECO:0000259" key="13">
    <source>
        <dbReference type="Pfam" id="PF00593"/>
    </source>
</evidence>
<keyword evidence="16" id="KW-1185">Reference proteome</keyword>
<dbReference type="EMBL" id="VIAR01000005">
    <property type="protein sequence ID" value="TQD39136.1"/>
    <property type="molecule type" value="Genomic_DNA"/>
</dbReference>
<keyword evidence="3 10" id="KW-1134">Transmembrane beta strand</keyword>
<dbReference type="Gene3D" id="2.170.130.10">
    <property type="entry name" value="TonB-dependent receptor, plug domain"/>
    <property type="match status" value="1"/>
</dbReference>
<evidence type="ECO:0000256" key="11">
    <source>
        <dbReference type="RuleBase" id="RU003357"/>
    </source>
</evidence>
<accession>A0A507ZN31</accession>